<dbReference type="AlphaFoldDB" id="A0AAD4N653"/>
<dbReference type="Proteomes" id="UP001201812">
    <property type="component" value="Unassembled WGS sequence"/>
</dbReference>
<dbReference type="CDD" id="cd00009">
    <property type="entry name" value="AAA"/>
    <property type="match status" value="1"/>
</dbReference>
<dbReference type="InterPro" id="IPR052267">
    <property type="entry name" value="N-DRC_Component"/>
</dbReference>
<organism evidence="2 3">
    <name type="scientific">Ditylenchus destructor</name>
    <dbReference type="NCBI Taxonomy" id="166010"/>
    <lineage>
        <taxon>Eukaryota</taxon>
        <taxon>Metazoa</taxon>
        <taxon>Ecdysozoa</taxon>
        <taxon>Nematoda</taxon>
        <taxon>Chromadorea</taxon>
        <taxon>Rhabditida</taxon>
        <taxon>Tylenchina</taxon>
        <taxon>Tylenchomorpha</taxon>
        <taxon>Sphaerularioidea</taxon>
        <taxon>Anguinidae</taxon>
        <taxon>Anguininae</taxon>
        <taxon>Ditylenchus</taxon>
    </lineage>
</organism>
<proteinExistence type="predicted"/>
<dbReference type="PROSITE" id="PS50096">
    <property type="entry name" value="IQ"/>
    <property type="match status" value="1"/>
</dbReference>
<reference evidence="2" key="1">
    <citation type="submission" date="2022-01" db="EMBL/GenBank/DDBJ databases">
        <title>Genome Sequence Resource for Two Populations of Ditylenchus destructor, the Migratory Endoparasitic Phytonematode.</title>
        <authorList>
            <person name="Zhang H."/>
            <person name="Lin R."/>
            <person name="Xie B."/>
        </authorList>
    </citation>
    <scope>NUCLEOTIDE SEQUENCE</scope>
    <source>
        <strain evidence="2">BazhouSP</strain>
    </source>
</reference>
<dbReference type="GO" id="GO:0016887">
    <property type="term" value="F:ATP hydrolysis activity"/>
    <property type="evidence" value="ECO:0007669"/>
    <property type="project" value="InterPro"/>
</dbReference>
<dbReference type="SMART" id="SM00382">
    <property type="entry name" value="AAA"/>
    <property type="match status" value="1"/>
</dbReference>
<comment type="caution">
    <text evidence="2">The sequence shown here is derived from an EMBL/GenBank/DDBJ whole genome shotgun (WGS) entry which is preliminary data.</text>
</comment>
<evidence type="ECO:0000313" key="3">
    <source>
        <dbReference type="Proteomes" id="UP001201812"/>
    </source>
</evidence>
<evidence type="ECO:0000313" key="2">
    <source>
        <dbReference type="EMBL" id="KAI1718742.1"/>
    </source>
</evidence>
<dbReference type="Gene3D" id="1.20.5.190">
    <property type="match status" value="1"/>
</dbReference>
<dbReference type="EMBL" id="JAKKPZ010000007">
    <property type="protein sequence ID" value="KAI1718742.1"/>
    <property type="molecule type" value="Genomic_DNA"/>
</dbReference>
<sequence length="528" mass="61238">MTSVKLTKERIINCIEEILKSDASLNKSNGLRSRSTNKFQQDSNIFINEHEIISGNRMYLFERRADVERSNALQKTFRQEILQKPEPSDFTMDLDIETQESLLKANLMDVEEAVLIIQCAERMYQAITRFVYLTDVRKKAMDLHADKKSLDTERAVILIQARTRGLLARNMVRRTREEEQRVLGLTVESLLKSKIVYRHKSKLINNSNPLPHYEDPKNGEKIKPPSTFNDLIESFRSELFLADPLELRFNVNPAANSDVTDSYRKYEQATENLLTKLNNLGICRVLNNKDCPCFDEMTSFQADIHIHQRKHLISFDLRDFFYISVVIPHILSGWPDNKRNRRHSILLVGDEGSGKTAWASAIANKCGSVRITVGRHPTRIGRKRLYHYINQFVREDKYCVVLIDKLEVFLNDDAERKNSLKIALRELMEVLLKEDKCQVIGMSLVADLEPSILEHFSVMIDIKRPPMVERFELIADTLSRRMETETLHRMPKRLVEVAKATGSMNCGRTILRTDKNQIKEKNEDEMQL</sequence>
<dbReference type="SUPFAM" id="SSF52540">
    <property type="entry name" value="P-loop containing nucleoside triphosphate hydrolases"/>
    <property type="match status" value="1"/>
</dbReference>
<keyword evidence="3" id="KW-1185">Reference proteome</keyword>
<dbReference type="Pfam" id="PF00612">
    <property type="entry name" value="IQ"/>
    <property type="match status" value="1"/>
</dbReference>
<accession>A0AAD4N653</accession>
<dbReference type="Gene3D" id="3.40.50.300">
    <property type="entry name" value="P-loop containing nucleotide triphosphate hydrolases"/>
    <property type="match status" value="1"/>
</dbReference>
<dbReference type="PANTHER" id="PTHR14690:SF0">
    <property type="entry name" value="IQ MOTIF CONTAINING WITH AAA DOMAIN 1"/>
    <property type="match status" value="1"/>
</dbReference>
<dbReference type="Pfam" id="PF00004">
    <property type="entry name" value="AAA"/>
    <property type="match status" value="1"/>
</dbReference>
<dbReference type="SMART" id="SM00015">
    <property type="entry name" value="IQ"/>
    <property type="match status" value="2"/>
</dbReference>
<feature type="domain" description="AAA+ ATPase" evidence="1">
    <location>
        <begin position="341"/>
        <end position="466"/>
    </location>
</feature>
<dbReference type="InterPro" id="IPR003593">
    <property type="entry name" value="AAA+_ATPase"/>
</dbReference>
<dbReference type="InterPro" id="IPR027417">
    <property type="entry name" value="P-loop_NTPase"/>
</dbReference>
<dbReference type="InterPro" id="IPR000048">
    <property type="entry name" value="IQ_motif_EF-hand-BS"/>
</dbReference>
<evidence type="ECO:0000259" key="1">
    <source>
        <dbReference type="SMART" id="SM00382"/>
    </source>
</evidence>
<dbReference type="PANTHER" id="PTHR14690">
    <property type="entry name" value="IQ MOTIF CONTAINING WITH AAA DOMAIN 1"/>
    <property type="match status" value="1"/>
</dbReference>
<gene>
    <name evidence="2" type="ORF">DdX_05848</name>
</gene>
<dbReference type="InterPro" id="IPR003959">
    <property type="entry name" value="ATPase_AAA_core"/>
</dbReference>
<name>A0AAD4N653_9BILA</name>
<dbReference type="GO" id="GO:0005524">
    <property type="term" value="F:ATP binding"/>
    <property type="evidence" value="ECO:0007669"/>
    <property type="project" value="InterPro"/>
</dbReference>
<protein>
    <submittedName>
        <fullName evidence="2">ATPase family associated with various cellular activities (AAA) domain-containing protein</fullName>
    </submittedName>
</protein>